<reference evidence="1" key="2">
    <citation type="journal article" date="2024" name="Plant">
        <title>Genomic evolution and insights into agronomic trait innovations of Sesamum species.</title>
        <authorList>
            <person name="Miao H."/>
            <person name="Wang L."/>
            <person name="Qu L."/>
            <person name="Liu H."/>
            <person name="Sun Y."/>
            <person name="Le M."/>
            <person name="Wang Q."/>
            <person name="Wei S."/>
            <person name="Zheng Y."/>
            <person name="Lin W."/>
            <person name="Duan Y."/>
            <person name="Cao H."/>
            <person name="Xiong S."/>
            <person name="Wang X."/>
            <person name="Wei L."/>
            <person name="Li C."/>
            <person name="Ma Q."/>
            <person name="Ju M."/>
            <person name="Zhao R."/>
            <person name="Li G."/>
            <person name="Mu C."/>
            <person name="Tian Q."/>
            <person name="Mei H."/>
            <person name="Zhang T."/>
            <person name="Gao T."/>
            <person name="Zhang H."/>
        </authorList>
    </citation>
    <scope>NUCLEOTIDE SEQUENCE</scope>
    <source>
        <strain evidence="1">3651</strain>
    </source>
</reference>
<comment type="caution">
    <text evidence="1">The sequence shown here is derived from an EMBL/GenBank/DDBJ whole genome shotgun (WGS) entry which is preliminary data.</text>
</comment>
<reference evidence="1" key="1">
    <citation type="submission" date="2020-06" db="EMBL/GenBank/DDBJ databases">
        <authorList>
            <person name="Li T."/>
            <person name="Hu X."/>
            <person name="Zhang T."/>
            <person name="Song X."/>
            <person name="Zhang H."/>
            <person name="Dai N."/>
            <person name="Sheng W."/>
            <person name="Hou X."/>
            <person name="Wei L."/>
        </authorList>
    </citation>
    <scope>NUCLEOTIDE SEQUENCE</scope>
    <source>
        <strain evidence="1">3651</strain>
        <tissue evidence="1">Leaf</tissue>
    </source>
</reference>
<dbReference type="AlphaFoldDB" id="A0AAE1XNT1"/>
<dbReference type="EMBL" id="JACGWO010000011">
    <property type="protein sequence ID" value="KAK4415330.1"/>
    <property type="molecule type" value="Genomic_DNA"/>
</dbReference>
<name>A0AAE1XNT1_9LAMI</name>
<dbReference type="Proteomes" id="UP001293254">
    <property type="component" value="Unassembled WGS sequence"/>
</dbReference>
<sequence>MVYRNDDYRNLSGVTTSDGLMFEQHEFYPNDSNNNISQLCVPQDRLEDLDFFPNFKDDLIPLRELLSTPEHEYLNQIELSKLERERDLWDEIAFKKEPKKDL</sequence>
<gene>
    <name evidence="1" type="ORF">Salat_2640400</name>
</gene>
<accession>A0AAE1XNT1</accession>
<evidence type="ECO:0000313" key="2">
    <source>
        <dbReference type="Proteomes" id="UP001293254"/>
    </source>
</evidence>
<proteinExistence type="predicted"/>
<keyword evidence="2" id="KW-1185">Reference proteome</keyword>
<protein>
    <submittedName>
        <fullName evidence="1">Uncharacterized protein</fullName>
    </submittedName>
</protein>
<organism evidence="1 2">
    <name type="scientific">Sesamum alatum</name>
    <dbReference type="NCBI Taxonomy" id="300844"/>
    <lineage>
        <taxon>Eukaryota</taxon>
        <taxon>Viridiplantae</taxon>
        <taxon>Streptophyta</taxon>
        <taxon>Embryophyta</taxon>
        <taxon>Tracheophyta</taxon>
        <taxon>Spermatophyta</taxon>
        <taxon>Magnoliopsida</taxon>
        <taxon>eudicotyledons</taxon>
        <taxon>Gunneridae</taxon>
        <taxon>Pentapetalae</taxon>
        <taxon>asterids</taxon>
        <taxon>lamiids</taxon>
        <taxon>Lamiales</taxon>
        <taxon>Pedaliaceae</taxon>
        <taxon>Sesamum</taxon>
    </lineage>
</organism>
<evidence type="ECO:0000313" key="1">
    <source>
        <dbReference type="EMBL" id="KAK4415330.1"/>
    </source>
</evidence>